<keyword evidence="2" id="KW-1185">Reference proteome</keyword>
<dbReference type="OrthoDB" id="8432779at2"/>
<evidence type="ECO:0008006" key="3">
    <source>
        <dbReference type="Google" id="ProtNLM"/>
    </source>
</evidence>
<organism evidence="1 2">
    <name type="scientific">Flagellimonas meridianipacifica</name>
    <dbReference type="NCBI Taxonomy" id="1080225"/>
    <lineage>
        <taxon>Bacteria</taxon>
        <taxon>Pseudomonadati</taxon>
        <taxon>Bacteroidota</taxon>
        <taxon>Flavobacteriia</taxon>
        <taxon>Flavobacteriales</taxon>
        <taxon>Flavobacteriaceae</taxon>
        <taxon>Flagellimonas</taxon>
    </lineage>
</organism>
<dbReference type="RefSeq" id="WP_146129912.1">
    <property type="nucleotide sequence ID" value="NZ_PVYX01000002.1"/>
</dbReference>
<comment type="caution">
    <text evidence="1">The sequence shown here is derived from an EMBL/GenBank/DDBJ whole genome shotgun (WGS) entry which is preliminary data.</text>
</comment>
<evidence type="ECO:0000313" key="1">
    <source>
        <dbReference type="EMBL" id="PRX54783.1"/>
    </source>
</evidence>
<sequence length="174" mass="20374">MKTKNILTITFLISMVFLSCKQKEKTEVSTITDHEVNFEIEKQAILERLNNETKDAFQRDYEAWAKNWVHDPNITKVYVDFAENTFSESVGWKKISQFVKTFIEEHPEPEPVPELLSDINVRLYGNGAWVTYKQQDSLRGLKRETRLMEKVNGKWKIAGMQTTIYGFETETTIE</sequence>
<proteinExistence type="predicted"/>
<dbReference type="InterPro" id="IPR032710">
    <property type="entry name" value="NTF2-like_dom_sf"/>
</dbReference>
<name>A0A2T0MBA7_9FLAO</name>
<dbReference type="PROSITE" id="PS51257">
    <property type="entry name" value="PROKAR_LIPOPROTEIN"/>
    <property type="match status" value="1"/>
</dbReference>
<dbReference type="Gene3D" id="3.10.450.50">
    <property type="match status" value="1"/>
</dbReference>
<dbReference type="EMBL" id="PVYX01000002">
    <property type="protein sequence ID" value="PRX54783.1"/>
    <property type="molecule type" value="Genomic_DNA"/>
</dbReference>
<gene>
    <name evidence="1" type="ORF">CLV81_3187</name>
</gene>
<dbReference type="AlphaFoldDB" id="A0A2T0MBA7"/>
<dbReference type="Proteomes" id="UP000237640">
    <property type="component" value="Unassembled WGS sequence"/>
</dbReference>
<evidence type="ECO:0000313" key="2">
    <source>
        <dbReference type="Proteomes" id="UP000237640"/>
    </source>
</evidence>
<protein>
    <recommendedName>
        <fullName evidence="3">SnoaL-like protein</fullName>
    </recommendedName>
</protein>
<accession>A0A2T0MBA7</accession>
<dbReference type="SUPFAM" id="SSF54427">
    <property type="entry name" value="NTF2-like"/>
    <property type="match status" value="1"/>
</dbReference>
<reference evidence="1 2" key="1">
    <citation type="submission" date="2018-03" db="EMBL/GenBank/DDBJ databases">
        <title>Genomic Encyclopedia of Archaeal and Bacterial Type Strains, Phase II (KMG-II): from individual species to whole genera.</title>
        <authorList>
            <person name="Goeker M."/>
        </authorList>
    </citation>
    <scope>NUCLEOTIDE SEQUENCE [LARGE SCALE GENOMIC DNA]</scope>
    <source>
        <strain evidence="1 2">DSM 25027</strain>
    </source>
</reference>